<accession>A0ABR3IYR8</accession>
<comment type="caution">
    <text evidence="1">The sequence shown here is derived from an EMBL/GenBank/DDBJ whole genome shotgun (WGS) entry which is preliminary data.</text>
</comment>
<evidence type="ECO:0000313" key="1">
    <source>
        <dbReference type="EMBL" id="KAL0948515.1"/>
    </source>
</evidence>
<dbReference type="Proteomes" id="UP001556367">
    <property type="component" value="Unassembled WGS sequence"/>
</dbReference>
<keyword evidence="2" id="KW-1185">Reference proteome</keyword>
<reference evidence="2" key="1">
    <citation type="submission" date="2024-06" db="EMBL/GenBank/DDBJ databases">
        <title>Multi-omics analyses provide insights into the biosynthesis of the anticancer antibiotic pleurotin in Hohenbuehelia grisea.</title>
        <authorList>
            <person name="Weaver J.A."/>
            <person name="Alberti F."/>
        </authorList>
    </citation>
    <scope>NUCLEOTIDE SEQUENCE [LARGE SCALE GENOMIC DNA]</scope>
    <source>
        <strain evidence="2">T-177</strain>
    </source>
</reference>
<gene>
    <name evidence="1" type="ORF">HGRIS_011075</name>
</gene>
<proteinExistence type="predicted"/>
<dbReference type="EMBL" id="JASNQZ010000014">
    <property type="protein sequence ID" value="KAL0948515.1"/>
    <property type="molecule type" value="Genomic_DNA"/>
</dbReference>
<sequence length="165" mass="18759">MALIALKPARAADKFKELKESDIAMEEYSAGDLKALKKLGCVGSNFHRNAPSGKRTKMSWIWTSNGGPNDQDRQMHDAIRVQWTKALARKTRWSEELALLREEMRHVLRFVEWQAEVWEARTAVDPAAVQDVFVALRPDVLSGLHAYAHKQAAIFRALGASYRKR</sequence>
<name>A0ABR3IYR8_9AGAR</name>
<protein>
    <submittedName>
        <fullName evidence="1">Uncharacterized protein</fullName>
    </submittedName>
</protein>
<evidence type="ECO:0000313" key="2">
    <source>
        <dbReference type="Proteomes" id="UP001556367"/>
    </source>
</evidence>
<organism evidence="1 2">
    <name type="scientific">Hohenbuehelia grisea</name>
    <dbReference type="NCBI Taxonomy" id="104357"/>
    <lineage>
        <taxon>Eukaryota</taxon>
        <taxon>Fungi</taxon>
        <taxon>Dikarya</taxon>
        <taxon>Basidiomycota</taxon>
        <taxon>Agaricomycotina</taxon>
        <taxon>Agaricomycetes</taxon>
        <taxon>Agaricomycetidae</taxon>
        <taxon>Agaricales</taxon>
        <taxon>Pleurotineae</taxon>
        <taxon>Pleurotaceae</taxon>
        <taxon>Hohenbuehelia</taxon>
    </lineage>
</organism>